<dbReference type="AlphaFoldDB" id="A0A6A5S870"/>
<feature type="compositionally biased region" description="Low complexity" evidence="1">
    <location>
        <begin position="418"/>
        <end position="435"/>
    </location>
</feature>
<evidence type="ECO:0000256" key="2">
    <source>
        <dbReference type="SAM" id="Phobius"/>
    </source>
</evidence>
<name>A0A6A5S870_9PLEO</name>
<evidence type="ECO:0000256" key="1">
    <source>
        <dbReference type="SAM" id="MobiDB-lite"/>
    </source>
</evidence>
<dbReference type="Proteomes" id="UP000800038">
    <property type="component" value="Unassembled WGS sequence"/>
</dbReference>
<dbReference type="OrthoDB" id="5419608at2759"/>
<accession>A0A6A5S870</accession>
<feature type="transmembrane region" description="Helical" evidence="2">
    <location>
        <begin position="198"/>
        <end position="222"/>
    </location>
</feature>
<protein>
    <submittedName>
        <fullName evidence="3">Uncharacterized protein</fullName>
    </submittedName>
</protein>
<evidence type="ECO:0000313" key="4">
    <source>
        <dbReference type="Proteomes" id="UP000800038"/>
    </source>
</evidence>
<feature type="region of interest" description="Disordered" evidence="1">
    <location>
        <begin position="468"/>
        <end position="504"/>
    </location>
</feature>
<keyword evidence="4" id="KW-1185">Reference proteome</keyword>
<proteinExistence type="predicted"/>
<dbReference type="EMBL" id="ML976222">
    <property type="protein sequence ID" value="KAF1935959.1"/>
    <property type="molecule type" value="Genomic_DNA"/>
</dbReference>
<gene>
    <name evidence="3" type="ORF">EJ02DRAFT_516115</name>
</gene>
<reference evidence="3" key="1">
    <citation type="journal article" date="2020" name="Stud. Mycol.">
        <title>101 Dothideomycetes genomes: a test case for predicting lifestyles and emergence of pathogens.</title>
        <authorList>
            <person name="Haridas S."/>
            <person name="Albert R."/>
            <person name="Binder M."/>
            <person name="Bloem J."/>
            <person name="Labutti K."/>
            <person name="Salamov A."/>
            <person name="Andreopoulos B."/>
            <person name="Baker S."/>
            <person name="Barry K."/>
            <person name="Bills G."/>
            <person name="Bluhm B."/>
            <person name="Cannon C."/>
            <person name="Castanera R."/>
            <person name="Culley D."/>
            <person name="Daum C."/>
            <person name="Ezra D."/>
            <person name="Gonzalez J."/>
            <person name="Henrissat B."/>
            <person name="Kuo A."/>
            <person name="Liang C."/>
            <person name="Lipzen A."/>
            <person name="Lutzoni F."/>
            <person name="Magnuson J."/>
            <person name="Mondo S."/>
            <person name="Nolan M."/>
            <person name="Ohm R."/>
            <person name="Pangilinan J."/>
            <person name="Park H.-J."/>
            <person name="Ramirez L."/>
            <person name="Alfaro M."/>
            <person name="Sun H."/>
            <person name="Tritt A."/>
            <person name="Yoshinaga Y."/>
            <person name="Zwiers L.-H."/>
            <person name="Turgeon B."/>
            <person name="Goodwin S."/>
            <person name="Spatafora J."/>
            <person name="Crous P."/>
            <person name="Grigoriev I."/>
        </authorList>
    </citation>
    <scope>NUCLEOTIDE SEQUENCE</scope>
    <source>
        <strain evidence="3">CBS 161.51</strain>
    </source>
</reference>
<keyword evidence="2" id="KW-0472">Membrane</keyword>
<keyword evidence="2" id="KW-0812">Transmembrane</keyword>
<keyword evidence="2" id="KW-1133">Transmembrane helix</keyword>
<organism evidence="3 4">
    <name type="scientific">Clathrospora elynae</name>
    <dbReference type="NCBI Taxonomy" id="706981"/>
    <lineage>
        <taxon>Eukaryota</taxon>
        <taxon>Fungi</taxon>
        <taxon>Dikarya</taxon>
        <taxon>Ascomycota</taxon>
        <taxon>Pezizomycotina</taxon>
        <taxon>Dothideomycetes</taxon>
        <taxon>Pleosporomycetidae</taxon>
        <taxon>Pleosporales</taxon>
        <taxon>Diademaceae</taxon>
        <taxon>Clathrospora</taxon>
    </lineage>
</organism>
<sequence length="530" mass="57890">MHSLRGWEWLVFGDKLELVHSVVLPPAITPAPRPAQVDFQSLQNRQDPNAIEVLQALLTALPFSLRQIAATNIPAVSSIIWQQFLDNNRPDWFDDLPYDVQSYFIAEFGPATAAAPTSEALPTDVSATATELPMQTDSSTSNSVSSSAVESLILSRSESMRTSSTPTVSSILKSTSSAIADPVAPAPSDPRLSRSEKMGIGIGVPLALLVTAALLFACCTLFRHRRRRHIEGNEPPSSPGFIPRFSFQDHSLGSENFEHRAPLNPSTQQSSRFVEDMNWEDDGYAPAMSYQRHTLPPPAVPMAMQDRYQPILAPTLKHTHSSNRARGRRTSYASLHAFAEATEPDDEMTDSPILGRPYSPPRIGFQRPNISTIDMLPLPAVASIKRKPVPTSPITSPAAKASRGLLRPTLTHNVADHSGSSSSGLAVSSMSSDSGHVYGSASISPIGNQASTNPSAGGYSYIEDYGPEYSSSGYTDQDDELYGGNRSLDRYPEPSPPRKTSKTEWPLLNVVGMREKRNRSSMWDRVYERV</sequence>
<evidence type="ECO:0000313" key="3">
    <source>
        <dbReference type="EMBL" id="KAF1935959.1"/>
    </source>
</evidence>
<feature type="region of interest" description="Disordered" evidence="1">
    <location>
        <begin position="412"/>
        <end position="449"/>
    </location>
</feature>